<comment type="caution">
    <text evidence="1">The sequence shown here is derived from an EMBL/GenBank/DDBJ whole genome shotgun (WGS) entry which is preliminary data.</text>
</comment>
<protein>
    <recommendedName>
        <fullName evidence="3">Sulfotransferase family protein</fullName>
    </recommendedName>
</protein>
<accession>A0ABU1N0R8</accession>
<dbReference type="Gene3D" id="3.40.50.300">
    <property type="entry name" value="P-loop containing nucleotide triphosphate hydrolases"/>
    <property type="match status" value="1"/>
</dbReference>
<evidence type="ECO:0000313" key="2">
    <source>
        <dbReference type="Proteomes" id="UP001262754"/>
    </source>
</evidence>
<keyword evidence="2" id="KW-1185">Reference proteome</keyword>
<dbReference type="SUPFAM" id="SSF52540">
    <property type="entry name" value="P-loop containing nucleoside triphosphate hydrolases"/>
    <property type="match status" value="1"/>
</dbReference>
<gene>
    <name evidence="1" type="ORF">J2800_002478</name>
</gene>
<dbReference type="Proteomes" id="UP001262754">
    <property type="component" value="Unassembled WGS sequence"/>
</dbReference>
<sequence>MPARLETTTSTADPPTTLRALVLRDVALQDALGDIKDFTVFAERAAEAAQARGLDLDAETVRDLLYASPRPPVIDGLTPTPGWLPAEVSEVGGRPAITWTRFGRRRLDEPFYDDSLVRRRFLPFSRLFGVRTALSDLAAWSAALAAQQPAGLIFHMSRCGSTLAAQMLAASPANVVVSEAAPLNAVTRRDDLDGDAKAALLRAMVAALGQARNGETRLFLKLDCWHSRDLPLFRRAFPDTPWVFLYREPVEVMVSQTRRRGVQMVPSLVPPATFGVDLPDGVPDDDYCARVLAAVCEGAVRHYPVGGGRLINYCQLPEALFTQILPHFGVTPSEAEIQAMRAAGVRDAKAPEQVFTPDGLDKRQAATPALRAICERRLDAVYRRLEAMRAAGD</sequence>
<evidence type="ECO:0008006" key="3">
    <source>
        <dbReference type="Google" id="ProtNLM"/>
    </source>
</evidence>
<dbReference type="EMBL" id="JAVDRL010000006">
    <property type="protein sequence ID" value="MDR6531731.1"/>
    <property type="molecule type" value="Genomic_DNA"/>
</dbReference>
<reference evidence="1 2" key="1">
    <citation type="submission" date="2023-07" db="EMBL/GenBank/DDBJ databases">
        <title>Sorghum-associated microbial communities from plants grown in Nebraska, USA.</title>
        <authorList>
            <person name="Schachtman D."/>
        </authorList>
    </citation>
    <scope>NUCLEOTIDE SEQUENCE [LARGE SCALE GENOMIC DNA]</scope>
    <source>
        <strain evidence="1 2">DS2154</strain>
    </source>
</reference>
<dbReference type="InterPro" id="IPR027417">
    <property type="entry name" value="P-loop_NTPase"/>
</dbReference>
<dbReference type="RefSeq" id="WP_310031828.1">
    <property type="nucleotide sequence ID" value="NZ_JAVDRL010000006.1"/>
</dbReference>
<name>A0ABU1N0R8_9CAUL</name>
<proteinExistence type="predicted"/>
<organism evidence="1 2">
    <name type="scientific">Caulobacter rhizosphaerae</name>
    <dbReference type="NCBI Taxonomy" id="2010972"/>
    <lineage>
        <taxon>Bacteria</taxon>
        <taxon>Pseudomonadati</taxon>
        <taxon>Pseudomonadota</taxon>
        <taxon>Alphaproteobacteria</taxon>
        <taxon>Caulobacterales</taxon>
        <taxon>Caulobacteraceae</taxon>
        <taxon>Caulobacter</taxon>
    </lineage>
</organism>
<evidence type="ECO:0000313" key="1">
    <source>
        <dbReference type="EMBL" id="MDR6531731.1"/>
    </source>
</evidence>